<comment type="caution">
    <text evidence="4">The sequence shown here is derived from an EMBL/GenBank/DDBJ whole genome shotgun (WGS) entry which is preliminary data.</text>
</comment>
<keyword evidence="5" id="KW-1185">Reference proteome</keyword>
<dbReference type="InterPro" id="IPR006140">
    <property type="entry name" value="D-isomer_DH_NAD-bd"/>
</dbReference>
<dbReference type="RefSeq" id="WP_134556079.1">
    <property type="nucleotide sequence ID" value="NZ_SOHK01000015.1"/>
</dbReference>
<dbReference type="Proteomes" id="UP000298154">
    <property type="component" value="Unassembled WGS sequence"/>
</dbReference>
<dbReference type="InterPro" id="IPR036291">
    <property type="entry name" value="NAD(P)-bd_dom_sf"/>
</dbReference>
<dbReference type="Pfam" id="PF02826">
    <property type="entry name" value="2-Hacid_dh_C"/>
    <property type="match status" value="1"/>
</dbReference>
<gene>
    <name evidence="4" type="ORF">E3T47_10900</name>
</gene>
<organism evidence="4 5">
    <name type="scientific">Cryobacterium ruanii</name>
    <dbReference type="NCBI Taxonomy" id="1259197"/>
    <lineage>
        <taxon>Bacteria</taxon>
        <taxon>Bacillati</taxon>
        <taxon>Actinomycetota</taxon>
        <taxon>Actinomycetes</taxon>
        <taxon>Micrococcales</taxon>
        <taxon>Microbacteriaceae</taxon>
        <taxon>Cryobacterium</taxon>
    </lineage>
</organism>
<dbReference type="SUPFAM" id="SSF52283">
    <property type="entry name" value="Formate/glycerate dehydrogenase catalytic domain-like"/>
    <property type="match status" value="1"/>
</dbReference>
<dbReference type="GO" id="GO:0051287">
    <property type="term" value="F:NAD binding"/>
    <property type="evidence" value="ECO:0007669"/>
    <property type="project" value="InterPro"/>
</dbReference>
<sequence>MTSSISHRPRIVVLCESINAERPAGMDEIEVVADVRWTDAAGLPEAIETAEILLLWDFFSTALRDAWPRARALKWVHVAAAGVDAVLFDEFRDSDVVLTNAHGFFDGPIAEFVLANILAHDKGLHENRALQRAHEWTHRETRRTAGSTALVIGTGGIGRQIARLLRAVGLEVRGAGRRASSGDPDFGTIVSSAALADEVGWADNVVVVAPLTTETRGMIDVGVFDAMKASAHLISVGRGPLIDEGALLQALQSGSIAAASLDVFVEEPLPAANPLWDAPGVTVSAHMSGDVVGWRDGLAEQFIGNVWRWLAGEDLVNVVDKDLGYVARTH</sequence>
<dbReference type="GO" id="GO:0016491">
    <property type="term" value="F:oxidoreductase activity"/>
    <property type="evidence" value="ECO:0007669"/>
    <property type="project" value="UniProtKB-KW"/>
</dbReference>
<dbReference type="Gene3D" id="3.40.50.720">
    <property type="entry name" value="NAD(P)-binding Rossmann-like Domain"/>
    <property type="match status" value="2"/>
</dbReference>
<dbReference type="CDD" id="cd05300">
    <property type="entry name" value="2-Hacid_dh_1"/>
    <property type="match status" value="1"/>
</dbReference>
<reference evidence="4 5" key="1">
    <citation type="submission" date="2019-03" db="EMBL/GenBank/DDBJ databases">
        <title>Genomics of glacier-inhabiting Cryobacterium strains.</title>
        <authorList>
            <person name="Liu Q."/>
            <person name="Xin Y.-H."/>
        </authorList>
    </citation>
    <scope>NUCLEOTIDE SEQUENCE [LARGE SCALE GENOMIC DNA]</scope>
    <source>
        <strain evidence="4 5">Sr36</strain>
    </source>
</reference>
<protein>
    <submittedName>
        <fullName evidence="4">D-2-hydroxyacid dehydrogenase</fullName>
    </submittedName>
</protein>
<evidence type="ECO:0000313" key="5">
    <source>
        <dbReference type="Proteomes" id="UP000298154"/>
    </source>
</evidence>
<evidence type="ECO:0000259" key="3">
    <source>
        <dbReference type="Pfam" id="PF02826"/>
    </source>
</evidence>
<dbReference type="PANTHER" id="PTHR43333:SF1">
    <property type="entry name" value="D-ISOMER SPECIFIC 2-HYDROXYACID DEHYDROGENASE NAD-BINDING DOMAIN-CONTAINING PROTEIN"/>
    <property type="match status" value="1"/>
</dbReference>
<keyword evidence="2" id="KW-0520">NAD</keyword>
<evidence type="ECO:0000313" key="4">
    <source>
        <dbReference type="EMBL" id="TFD65327.1"/>
    </source>
</evidence>
<proteinExistence type="predicted"/>
<keyword evidence="1" id="KW-0560">Oxidoreductase</keyword>
<evidence type="ECO:0000256" key="2">
    <source>
        <dbReference type="ARBA" id="ARBA00023027"/>
    </source>
</evidence>
<dbReference type="EMBL" id="SOHK01000015">
    <property type="protein sequence ID" value="TFD65327.1"/>
    <property type="molecule type" value="Genomic_DNA"/>
</dbReference>
<dbReference type="PANTHER" id="PTHR43333">
    <property type="entry name" value="2-HACID_DH_C DOMAIN-CONTAINING PROTEIN"/>
    <property type="match status" value="1"/>
</dbReference>
<name>A0A4R9ALT0_9MICO</name>
<feature type="domain" description="D-isomer specific 2-hydroxyacid dehydrogenase NAD-binding" evidence="3">
    <location>
        <begin position="115"/>
        <end position="288"/>
    </location>
</feature>
<accession>A0A4R9ALT0</accession>
<dbReference type="AlphaFoldDB" id="A0A4R9ALT0"/>
<dbReference type="OrthoDB" id="4324715at2"/>
<dbReference type="SUPFAM" id="SSF51735">
    <property type="entry name" value="NAD(P)-binding Rossmann-fold domains"/>
    <property type="match status" value="1"/>
</dbReference>
<evidence type="ECO:0000256" key="1">
    <source>
        <dbReference type="ARBA" id="ARBA00023002"/>
    </source>
</evidence>